<proteinExistence type="predicted"/>
<dbReference type="PROSITE" id="PS51257">
    <property type="entry name" value="PROKAR_LIPOPROTEIN"/>
    <property type="match status" value="1"/>
</dbReference>
<dbReference type="Proteomes" id="UP000886289">
    <property type="component" value="Unassembled WGS sequence"/>
</dbReference>
<feature type="domain" description="Thioredoxin" evidence="5">
    <location>
        <begin position="18"/>
        <end position="156"/>
    </location>
</feature>
<reference evidence="6" key="1">
    <citation type="journal article" date="2020" name="mSystems">
        <title>Genome- and Community-Level Interaction Insights into Carbon Utilization and Element Cycling Functions of Hydrothermarchaeota in Hydrothermal Sediment.</title>
        <authorList>
            <person name="Zhou Z."/>
            <person name="Liu Y."/>
            <person name="Xu W."/>
            <person name="Pan J."/>
            <person name="Luo Z.H."/>
            <person name="Li M."/>
        </authorList>
    </citation>
    <scope>NUCLEOTIDE SEQUENCE [LARGE SCALE GENOMIC DNA]</scope>
    <source>
        <strain evidence="6">HyVt-233</strain>
    </source>
</reference>
<keyword evidence="2" id="KW-0201">Cytochrome c-type biogenesis</keyword>
<dbReference type="SUPFAM" id="SSF52833">
    <property type="entry name" value="Thioredoxin-like"/>
    <property type="match status" value="1"/>
</dbReference>
<sequence length="159" mass="18191">MKRLAIFLLILFLACGKKSVPEYAPDFTLPDLKGDKISLSDFRGKIVILEFFTTWCKSCRLMVADLNQLYNRYRDKNVIFLGISLDGNVDLIYDFAKKLNIAYPILIGNEDIVLKYGGISVLPHLVIVDPKGRIYKTHRGFMKKRKLEDDIISLIHLGP</sequence>
<comment type="caution">
    <text evidence="6">The sequence shown here is derived from an EMBL/GenBank/DDBJ whole genome shotgun (WGS) entry which is preliminary data.</text>
</comment>
<dbReference type="GO" id="GO:0016491">
    <property type="term" value="F:oxidoreductase activity"/>
    <property type="evidence" value="ECO:0007669"/>
    <property type="project" value="InterPro"/>
</dbReference>
<dbReference type="InterPro" id="IPR036249">
    <property type="entry name" value="Thioredoxin-like_sf"/>
</dbReference>
<dbReference type="InterPro" id="IPR013766">
    <property type="entry name" value="Thioredoxin_domain"/>
</dbReference>
<dbReference type="EMBL" id="DRBS01000402">
    <property type="protein sequence ID" value="HDD45347.1"/>
    <property type="molecule type" value="Genomic_DNA"/>
</dbReference>
<dbReference type="InterPro" id="IPR050553">
    <property type="entry name" value="Thioredoxin_ResA/DsbE_sf"/>
</dbReference>
<comment type="subcellular location">
    <subcellularLocation>
        <location evidence="1">Cell envelope</location>
    </subcellularLocation>
</comment>
<dbReference type="InterPro" id="IPR000866">
    <property type="entry name" value="AhpC/TSA"/>
</dbReference>
<dbReference type="GO" id="GO:0030313">
    <property type="term" value="C:cell envelope"/>
    <property type="evidence" value="ECO:0007669"/>
    <property type="project" value="UniProtKB-SubCell"/>
</dbReference>
<dbReference type="CDD" id="cd02966">
    <property type="entry name" value="TlpA_like_family"/>
    <property type="match status" value="1"/>
</dbReference>
<dbReference type="GO" id="GO:0017004">
    <property type="term" value="P:cytochrome complex assembly"/>
    <property type="evidence" value="ECO:0007669"/>
    <property type="project" value="UniProtKB-KW"/>
</dbReference>
<organism evidence="6">
    <name type="scientific">Desulfofervidus auxilii</name>
    <dbReference type="NCBI Taxonomy" id="1621989"/>
    <lineage>
        <taxon>Bacteria</taxon>
        <taxon>Pseudomonadati</taxon>
        <taxon>Thermodesulfobacteriota</taxon>
        <taxon>Candidatus Desulfofervidia</taxon>
        <taxon>Candidatus Desulfofervidales</taxon>
        <taxon>Candidatus Desulfofervidaceae</taxon>
        <taxon>Candidatus Desulfofervidus</taxon>
    </lineage>
</organism>
<dbReference type="Gene3D" id="3.40.30.10">
    <property type="entry name" value="Glutaredoxin"/>
    <property type="match status" value="1"/>
</dbReference>
<dbReference type="Pfam" id="PF00578">
    <property type="entry name" value="AhpC-TSA"/>
    <property type="match status" value="1"/>
</dbReference>
<keyword evidence="4" id="KW-0676">Redox-active center</keyword>
<evidence type="ECO:0000256" key="4">
    <source>
        <dbReference type="ARBA" id="ARBA00023284"/>
    </source>
</evidence>
<evidence type="ECO:0000256" key="2">
    <source>
        <dbReference type="ARBA" id="ARBA00022748"/>
    </source>
</evidence>
<evidence type="ECO:0000256" key="3">
    <source>
        <dbReference type="ARBA" id="ARBA00023157"/>
    </source>
</evidence>
<dbReference type="PANTHER" id="PTHR42852">
    <property type="entry name" value="THIOL:DISULFIDE INTERCHANGE PROTEIN DSBE"/>
    <property type="match status" value="1"/>
</dbReference>
<dbReference type="GO" id="GO:0016209">
    <property type="term" value="F:antioxidant activity"/>
    <property type="evidence" value="ECO:0007669"/>
    <property type="project" value="InterPro"/>
</dbReference>
<protein>
    <submittedName>
        <fullName evidence="6">TlpA family protein disulfide reductase</fullName>
    </submittedName>
</protein>
<evidence type="ECO:0000259" key="5">
    <source>
        <dbReference type="PROSITE" id="PS51352"/>
    </source>
</evidence>
<name>A0A7C0Y3X7_DESA2</name>
<keyword evidence="3" id="KW-1015">Disulfide bond</keyword>
<dbReference type="AlphaFoldDB" id="A0A7C0Y3X7"/>
<dbReference type="PANTHER" id="PTHR42852:SF6">
    <property type="entry name" value="THIOL:DISULFIDE INTERCHANGE PROTEIN DSBE"/>
    <property type="match status" value="1"/>
</dbReference>
<dbReference type="PROSITE" id="PS51352">
    <property type="entry name" value="THIOREDOXIN_2"/>
    <property type="match status" value="1"/>
</dbReference>
<accession>A0A7C0Y3X7</accession>
<evidence type="ECO:0000313" key="6">
    <source>
        <dbReference type="EMBL" id="HDD45347.1"/>
    </source>
</evidence>
<evidence type="ECO:0000256" key="1">
    <source>
        <dbReference type="ARBA" id="ARBA00004196"/>
    </source>
</evidence>
<gene>
    <name evidence="6" type="ORF">ENG63_10900</name>
</gene>